<name>A0A2M7CIP1_9BACT</name>
<feature type="chain" id="PRO_5014882805" evidence="2">
    <location>
        <begin position="25"/>
        <end position="126"/>
    </location>
</feature>
<dbReference type="EMBL" id="PEUM01000035">
    <property type="protein sequence ID" value="PIV25488.1"/>
    <property type="molecule type" value="Genomic_DNA"/>
</dbReference>
<gene>
    <name evidence="3" type="ORF">COS38_01355</name>
</gene>
<accession>A0A2M7CIP1</accession>
<keyword evidence="1" id="KW-0812">Transmembrane</keyword>
<feature type="signal peptide" evidence="2">
    <location>
        <begin position="1"/>
        <end position="24"/>
    </location>
</feature>
<dbReference type="Proteomes" id="UP000229966">
    <property type="component" value="Unassembled WGS sequence"/>
</dbReference>
<evidence type="ECO:0000256" key="2">
    <source>
        <dbReference type="SAM" id="SignalP"/>
    </source>
</evidence>
<evidence type="ECO:0000313" key="3">
    <source>
        <dbReference type="EMBL" id="PIV25488.1"/>
    </source>
</evidence>
<organism evidence="3 4">
    <name type="scientific">Candidatus Berkelbacteria bacterium CG03_land_8_20_14_0_80_40_36</name>
    <dbReference type="NCBI Taxonomy" id="1974509"/>
    <lineage>
        <taxon>Bacteria</taxon>
        <taxon>Candidatus Berkelbacteria</taxon>
    </lineage>
</organism>
<evidence type="ECO:0000313" key="4">
    <source>
        <dbReference type="Proteomes" id="UP000229966"/>
    </source>
</evidence>
<keyword evidence="2" id="KW-0732">Signal</keyword>
<proteinExistence type="predicted"/>
<protein>
    <submittedName>
        <fullName evidence="3">Uncharacterized protein</fullName>
    </submittedName>
</protein>
<comment type="caution">
    <text evidence="3">The sequence shown here is derived from an EMBL/GenBank/DDBJ whole genome shotgun (WGS) entry which is preliminary data.</text>
</comment>
<sequence>MKKILLFLCLWLVVGWVFSASAHATILEDLDKLKTPLKAGGQIVVGGGDLATTGQELITKIFNLVISVSGGVFLVMVLVGGVQYLTGAGNEETTSKAKRLMLDAVIGLLLVLAAWPIGTFIIDRIK</sequence>
<feature type="transmembrane region" description="Helical" evidence="1">
    <location>
        <begin position="100"/>
        <end position="122"/>
    </location>
</feature>
<feature type="transmembrane region" description="Helical" evidence="1">
    <location>
        <begin position="61"/>
        <end position="79"/>
    </location>
</feature>
<reference evidence="4" key="1">
    <citation type="submission" date="2017-09" db="EMBL/GenBank/DDBJ databases">
        <title>Depth-based differentiation of microbial function through sediment-hosted aquifers and enrichment of novel symbionts in the deep terrestrial subsurface.</title>
        <authorList>
            <person name="Probst A.J."/>
            <person name="Ladd B."/>
            <person name="Jarett J.K."/>
            <person name="Geller-Mcgrath D.E."/>
            <person name="Sieber C.M.K."/>
            <person name="Emerson J.B."/>
            <person name="Anantharaman K."/>
            <person name="Thomas B.C."/>
            <person name="Malmstrom R."/>
            <person name="Stieglmeier M."/>
            <person name="Klingl A."/>
            <person name="Woyke T."/>
            <person name="Ryan C.M."/>
            <person name="Banfield J.F."/>
        </authorList>
    </citation>
    <scope>NUCLEOTIDE SEQUENCE [LARGE SCALE GENOMIC DNA]</scope>
</reference>
<dbReference type="InterPro" id="IPR043993">
    <property type="entry name" value="T4SS_pilin"/>
</dbReference>
<keyword evidence="1" id="KW-1133">Transmembrane helix</keyword>
<keyword evidence="1" id="KW-0472">Membrane</keyword>
<dbReference type="Pfam" id="PF18895">
    <property type="entry name" value="T4SS_pilin"/>
    <property type="match status" value="1"/>
</dbReference>
<dbReference type="AlphaFoldDB" id="A0A2M7CIP1"/>
<evidence type="ECO:0000256" key="1">
    <source>
        <dbReference type="SAM" id="Phobius"/>
    </source>
</evidence>